<sequence>MGSVLDPLEAEQLACGNNDPMETSPLSDPSPSSASPRTALAECSPPHPGAELRRPGSVFAAGSREQGLGPAGVLLSLLRVRKRVSVPA</sequence>
<accession>A0A151NT86</accession>
<feature type="region of interest" description="Disordered" evidence="1">
    <location>
        <begin position="1"/>
        <end position="65"/>
    </location>
</feature>
<evidence type="ECO:0000313" key="3">
    <source>
        <dbReference type="Proteomes" id="UP000050525"/>
    </source>
</evidence>
<name>A0A151NT86_ALLMI</name>
<dbReference type="Proteomes" id="UP000050525">
    <property type="component" value="Unassembled WGS sequence"/>
</dbReference>
<protein>
    <submittedName>
        <fullName evidence="2">Uncharacterized protein</fullName>
    </submittedName>
</protein>
<feature type="compositionally biased region" description="Low complexity" evidence="1">
    <location>
        <begin position="24"/>
        <end position="36"/>
    </location>
</feature>
<evidence type="ECO:0000256" key="1">
    <source>
        <dbReference type="SAM" id="MobiDB-lite"/>
    </source>
</evidence>
<gene>
    <name evidence="2" type="ORF">Y1Q_0006689</name>
</gene>
<dbReference type="AlphaFoldDB" id="A0A151NT86"/>
<keyword evidence="3" id="KW-1185">Reference proteome</keyword>
<dbReference type="EMBL" id="AKHW03002184">
    <property type="protein sequence ID" value="KYO39809.1"/>
    <property type="molecule type" value="Genomic_DNA"/>
</dbReference>
<comment type="caution">
    <text evidence="2">The sequence shown here is derived from an EMBL/GenBank/DDBJ whole genome shotgun (WGS) entry which is preliminary data.</text>
</comment>
<organism evidence="2 3">
    <name type="scientific">Alligator mississippiensis</name>
    <name type="common">American alligator</name>
    <dbReference type="NCBI Taxonomy" id="8496"/>
    <lineage>
        <taxon>Eukaryota</taxon>
        <taxon>Metazoa</taxon>
        <taxon>Chordata</taxon>
        <taxon>Craniata</taxon>
        <taxon>Vertebrata</taxon>
        <taxon>Euteleostomi</taxon>
        <taxon>Archelosauria</taxon>
        <taxon>Archosauria</taxon>
        <taxon>Crocodylia</taxon>
        <taxon>Alligatoridae</taxon>
        <taxon>Alligatorinae</taxon>
        <taxon>Alligator</taxon>
    </lineage>
</organism>
<proteinExistence type="predicted"/>
<reference evidence="2 3" key="1">
    <citation type="journal article" date="2012" name="Genome Biol.">
        <title>Sequencing three crocodilian genomes to illuminate the evolution of archosaurs and amniotes.</title>
        <authorList>
            <person name="St John J.A."/>
            <person name="Braun E.L."/>
            <person name="Isberg S.R."/>
            <person name="Miles L.G."/>
            <person name="Chong A.Y."/>
            <person name="Gongora J."/>
            <person name="Dalzell P."/>
            <person name="Moran C."/>
            <person name="Bed'hom B."/>
            <person name="Abzhanov A."/>
            <person name="Burgess S.C."/>
            <person name="Cooksey A.M."/>
            <person name="Castoe T.A."/>
            <person name="Crawford N.G."/>
            <person name="Densmore L.D."/>
            <person name="Drew J.C."/>
            <person name="Edwards S.V."/>
            <person name="Faircloth B.C."/>
            <person name="Fujita M.K."/>
            <person name="Greenwold M.J."/>
            <person name="Hoffmann F.G."/>
            <person name="Howard J.M."/>
            <person name="Iguchi T."/>
            <person name="Janes D.E."/>
            <person name="Khan S.Y."/>
            <person name="Kohno S."/>
            <person name="de Koning A.J."/>
            <person name="Lance S.L."/>
            <person name="McCarthy F.M."/>
            <person name="McCormack J.E."/>
            <person name="Merchant M.E."/>
            <person name="Peterson D.G."/>
            <person name="Pollock D.D."/>
            <person name="Pourmand N."/>
            <person name="Raney B.J."/>
            <person name="Roessler K.A."/>
            <person name="Sanford J.R."/>
            <person name="Sawyer R.H."/>
            <person name="Schmidt C.J."/>
            <person name="Triplett E.W."/>
            <person name="Tuberville T.D."/>
            <person name="Venegas-Anaya M."/>
            <person name="Howard J.T."/>
            <person name="Jarvis E.D."/>
            <person name="Guillette L.J.Jr."/>
            <person name="Glenn T.C."/>
            <person name="Green R.E."/>
            <person name="Ray D.A."/>
        </authorList>
    </citation>
    <scope>NUCLEOTIDE SEQUENCE [LARGE SCALE GENOMIC DNA]</scope>
    <source>
        <strain evidence="2">KSC_2009_1</strain>
    </source>
</reference>
<evidence type="ECO:0000313" key="2">
    <source>
        <dbReference type="EMBL" id="KYO39809.1"/>
    </source>
</evidence>